<dbReference type="Pfam" id="PF13456">
    <property type="entry name" value="RVT_3"/>
    <property type="match status" value="1"/>
</dbReference>
<dbReference type="AlphaFoldDB" id="A0A2P5E7V2"/>
<evidence type="ECO:0000313" key="2">
    <source>
        <dbReference type="EMBL" id="PON81560.1"/>
    </source>
</evidence>
<proteinExistence type="predicted"/>
<dbReference type="InterPro" id="IPR002156">
    <property type="entry name" value="RNaseH_domain"/>
</dbReference>
<dbReference type="InterPro" id="IPR012337">
    <property type="entry name" value="RNaseH-like_sf"/>
</dbReference>
<dbReference type="PANTHER" id="PTHR47074:SF11">
    <property type="entry name" value="REVERSE TRANSCRIPTASE-LIKE PROTEIN"/>
    <property type="match status" value="1"/>
</dbReference>
<dbReference type="InterPro" id="IPR052929">
    <property type="entry name" value="RNase_H-like_EbsB-rel"/>
</dbReference>
<keyword evidence="3" id="KW-1185">Reference proteome</keyword>
<sequence length="99" mass="11440">MGLQACRRNNWDDVMLVSDCLDWANAIRKRSVFCWSLTHLCFSIFQLLNFSDLDVVWVPRECNKSAHTLASWAFRLNLSGTFSLWEVTPTVATMHAFIL</sequence>
<protein>
    <submittedName>
        <fullName evidence="2">Ribonuclease H-like domain containing protein</fullName>
    </submittedName>
</protein>
<name>A0A2P5E7V2_TREOI</name>
<comment type="caution">
    <text evidence="2">The sequence shown here is derived from an EMBL/GenBank/DDBJ whole genome shotgun (WGS) entry which is preliminary data.</text>
</comment>
<organism evidence="2 3">
    <name type="scientific">Trema orientale</name>
    <name type="common">Charcoal tree</name>
    <name type="synonym">Celtis orientalis</name>
    <dbReference type="NCBI Taxonomy" id="63057"/>
    <lineage>
        <taxon>Eukaryota</taxon>
        <taxon>Viridiplantae</taxon>
        <taxon>Streptophyta</taxon>
        <taxon>Embryophyta</taxon>
        <taxon>Tracheophyta</taxon>
        <taxon>Spermatophyta</taxon>
        <taxon>Magnoliopsida</taxon>
        <taxon>eudicotyledons</taxon>
        <taxon>Gunneridae</taxon>
        <taxon>Pentapetalae</taxon>
        <taxon>rosids</taxon>
        <taxon>fabids</taxon>
        <taxon>Rosales</taxon>
        <taxon>Cannabaceae</taxon>
        <taxon>Trema</taxon>
    </lineage>
</organism>
<dbReference type="PANTHER" id="PTHR47074">
    <property type="entry name" value="BNAC02G40300D PROTEIN"/>
    <property type="match status" value="1"/>
</dbReference>
<dbReference type="EMBL" id="JXTC01000213">
    <property type="protein sequence ID" value="PON81560.1"/>
    <property type="molecule type" value="Genomic_DNA"/>
</dbReference>
<gene>
    <name evidence="2" type="ORF">TorRG33x02_225980</name>
</gene>
<dbReference type="GO" id="GO:0004523">
    <property type="term" value="F:RNA-DNA hybrid ribonuclease activity"/>
    <property type="evidence" value="ECO:0007669"/>
    <property type="project" value="InterPro"/>
</dbReference>
<evidence type="ECO:0000313" key="3">
    <source>
        <dbReference type="Proteomes" id="UP000237000"/>
    </source>
</evidence>
<reference evidence="3" key="1">
    <citation type="submission" date="2016-06" db="EMBL/GenBank/DDBJ databases">
        <title>Parallel loss of symbiosis genes in relatives of nitrogen-fixing non-legume Parasponia.</title>
        <authorList>
            <person name="Van Velzen R."/>
            <person name="Holmer R."/>
            <person name="Bu F."/>
            <person name="Rutten L."/>
            <person name="Van Zeijl A."/>
            <person name="Liu W."/>
            <person name="Santuari L."/>
            <person name="Cao Q."/>
            <person name="Sharma T."/>
            <person name="Shen D."/>
            <person name="Roswanjaya Y."/>
            <person name="Wardhani T."/>
            <person name="Kalhor M.S."/>
            <person name="Jansen J."/>
            <person name="Van den Hoogen J."/>
            <person name="Gungor B."/>
            <person name="Hartog M."/>
            <person name="Hontelez J."/>
            <person name="Verver J."/>
            <person name="Yang W.-C."/>
            <person name="Schijlen E."/>
            <person name="Repin R."/>
            <person name="Schilthuizen M."/>
            <person name="Schranz E."/>
            <person name="Heidstra R."/>
            <person name="Miyata K."/>
            <person name="Fedorova E."/>
            <person name="Kohlen W."/>
            <person name="Bisseling T."/>
            <person name="Smit S."/>
            <person name="Geurts R."/>
        </authorList>
    </citation>
    <scope>NUCLEOTIDE SEQUENCE [LARGE SCALE GENOMIC DNA]</scope>
    <source>
        <strain evidence="3">cv. RG33-2</strain>
    </source>
</reference>
<dbReference type="OrthoDB" id="1436421at2759"/>
<evidence type="ECO:0000259" key="1">
    <source>
        <dbReference type="Pfam" id="PF13456"/>
    </source>
</evidence>
<dbReference type="GO" id="GO:0003676">
    <property type="term" value="F:nucleic acid binding"/>
    <property type="evidence" value="ECO:0007669"/>
    <property type="project" value="InterPro"/>
</dbReference>
<dbReference type="Proteomes" id="UP000237000">
    <property type="component" value="Unassembled WGS sequence"/>
</dbReference>
<dbReference type="InParanoid" id="A0A2P5E7V2"/>
<accession>A0A2P5E7V2</accession>
<feature type="domain" description="RNase H type-1" evidence="1">
    <location>
        <begin position="1"/>
        <end position="73"/>
    </location>
</feature>
<dbReference type="SUPFAM" id="SSF53098">
    <property type="entry name" value="Ribonuclease H-like"/>
    <property type="match status" value="1"/>
</dbReference>